<dbReference type="RefSeq" id="WP_116189152.1">
    <property type="nucleotide sequence ID" value="NZ_QTTN01000011.1"/>
</dbReference>
<gene>
    <name evidence="3" type="ORF">A8990_11123</name>
</gene>
<reference evidence="3 4" key="1">
    <citation type="submission" date="2018-08" db="EMBL/GenBank/DDBJ databases">
        <title>Genomic Encyclopedia of Type Strains, Phase III (KMG-III): the genomes of soil and plant-associated and newly described type strains.</title>
        <authorList>
            <person name="Whitman W."/>
        </authorList>
    </citation>
    <scope>NUCLEOTIDE SEQUENCE [LARGE SCALE GENOMIC DNA]</scope>
    <source>
        <strain evidence="3 4">CGMCC 1.10966</strain>
    </source>
</reference>
<dbReference type="PROSITE" id="PS51257">
    <property type="entry name" value="PROKAR_LIPOPROTEIN"/>
    <property type="match status" value="1"/>
</dbReference>
<dbReference type="PANTHER" id="PTHR43649">
    <property type="entry name" value="ARABINOSE-BINDING PROTEIN-RELATED"/>
    <property type="match status" value="1"/>
</dbReference>
<dbReference type="InterPro" id="IPR006059">
    <property type="entry name" value="SBP"/>
</dbReference>
<dbReference type="Proteomes" id="UP000256304">
    <property type="component" value="Unassembled WGS sequence"/>
</dbReference>
<feature type="compositionally biased region" description="Polar residues" evidence="1">
    <location>
        <begin position="32"/>
        <end position="58"/>
    </location>
</feature>
<dbReference type="OrthoDB" id="9808332at2"/>
<keyword evidence="2" id="KW-0732">Signal</keyword>
<keyword evidence="4" id="KW-1185">Reference proteome</keyword>
<dbReference type="SUPFAM" id="SSF53850">
    <property type="entry name" value="Periplasmic binding protein-like II"/>
    <property type="match status" value="1"/>
</dbReference>
<feature type="region of interest" description="Disordered" evidence="1">
    <location>
        <begin position="31"/>
        <end position="58"/>
    </location>
</feature>
<evidence type="ECO:0000256" key="2">
    <source>
        <dbReference type="SAM" id="SignalP"/>
    </source>
</evidence>
<dbReference type="InterPro" id="IPR050490">
    <property type="entry name" value="Bact_solute-bd_prot1"/>
</dbReference>
<dbReference type="EMBL" id="QTTN01000011">
    <property type="protein sequence ID" value="REE86127.1"/>
    <property type="molecule type" value="Genomic_DNA"/>
</dbReference>
<organism evidence="3 4">
    <name type="scientific">Paenibacillus taihuensis</name>
    <dbReference type="NCBI Taxonomy" id="1156355"/>
    <lineage>
        <taxon>Bacteria</taxon>
        <taxon>Bacillati</taxon>
        <taxon>Bacillota</taxon>
        <taxon>Bacilli</taxon>
        <taxon>Bacillales</taxon>
        <taxon>Paenibacillaceae</taxon>
        <taxon>Paenibacillus</taxon>
    </lineage>
</organism>
<evidence type="ECO:0000313" key="3">
    <source>
        <dbReference type="EMBL" id="REE86127.1"/>
    </source>
</evidence>
<feature type="signal peptide" evidence="2">
    <location>
        <begin position="1"/>
        <end position="32"/>
    </location>
</feature>
<sequence>MKNAKKSLLVLSTVALSGSLLLTGCGSNGNNAQENQSANQTSNQASNQTGNAAATTTPEVKEKVTLDFWAHWGSTTRRPIIEKIVSDFNASQDHIHVNYSFQPFGEGWTKELAAVAAGNPPDVIIQDIFTVGQRAAKKQATNLSEYINQDPSIKDRFFPQLWDASLYNNEPYALPFNTDTRFLYYSKKAFQEAGLDPNSPPKTWDELLADAQKLDKLNGKRIERLGFYPDDWGLFLDNADGKLMMDKNGPNFNSPAKIDALNWVMSFNERLGKSNVDTFKATFGSKQNDPFVVGKLGMTIQTGTYFAQIKDFMNPDDIGYAPVPEMKAGSGNWTYGGGFVLEIPYGAKHPAESFEFMKYMTDVAAQKYWSQYLFDNVANQAAANDPELSTNNPVSKFATDNMKWTLVSPVPNNAPDYTSVSNPNIESALAGKTDAKTALDKAQSAVQDLMDSNK</sequence>
<accession>A0A3D9S109</accession>
<feature type="chain" id="PRO_5017816220" evidence="2">
    <location>
        <begin position="33"/>
        <end position="454"/>
    </location>
</feature>
<name>A0A3D9S109_9BACL</name>
<dbReference type="CDD" id="cd14748">
    <property type="entry name" value="PBP2_UgpB"/>
    <property type="match status" value="1"/>
</dbReference>
<comment type="caution">
    <text evidence="3">The sequence shown here is derived from an EMBL/GenBank/DDBJ whole genome shotgun (WGS) entry which is preliminary data.</text>
</comment>
<dbReference type="PANTHER" id="PTHR43649:SF12">
    <property type="entry name" value="DIACETYLCHITOBIOSE BINDING PROTEIN DASA"/>
    <property type="match status" value="1"/>
</dbReference>
<dbReference type="Gene3D" id="3.40.190.10">
    <property type="entry name" value="Periplasmic binding protein-like II"/>
    <property type="match status" value="1"/>
</dbReference>
<evidence type="ECO:0000256" key="1">
    <source>
        <dbReference type="SAM" id="MobiDB-lite"/>
    </source>
</evidence>
<dbReference type="AlphaFoldDB" id="A0A3D9S109"/>
<proteinExistence type="predicted"/>
<protein>
    <submittedName>
        <fullName evidence="3">Carbohydrate ABC transporter substrate-binding protein (CUT1 family)</fullName>
    </submittedName>
</protein>
<evidence type="ECO:0000313" key="4">
    <source>
        <dbReference type="Proteomes" id="UP000256304"/>
    </source>
</evidence>
<dbReference type="Pfam" id="PF01547">
    <property type="entry name" value="SBP_bac_1"/>
    <property type="match status" value="1"/>
</dbReference>